<evidence type="ECO:0000313" key="1">
    <source>
        <dbReference type="EMBL" id="SMD41978.1"/>
    </source>
</evidence>
<dbReference type="Proteomes" id="UP000192333">
    <property type="component" value="Chromosome I"/>
</dbReference>
<evidence type="ECO:0000313" key="2">
    <source>
        <dbReference type="Proteomes" id="UP000192333"/>
    </source>
</evidence>
<gene>
    <name evidence="1" type="ORF">SAMN00777080_0514</name>
</gene>
<accession>A0A1W2H023</accession>
<organism evidence="1 2">
    <name type="scientific">Aquiflexum balticum DSM 16537</name>
    <dbReference type="NCBI Taxonomy" id="758820"/>
    <lineage>
        <taxon>Bacteria</taxon>
        <taxon>Pseudomonadati</taxon>
        <taxon>Bacteroidota</taxon>
        <taxon>Cytophagia</taxon>
        <taxon>Cytophagales</taxon>
        <taxon>Cyclobacteriaceae</taxon>
        <taxon>Aquiflexum</taxon>
    </lineage>
</organism>
<reference evidence="2" key="1">
    <citation type="submission" date="2017-04" db="EMBL/GenBank/DDBJ databases">
        <authorList>
            <person name="Varghese N."/>
            <person name="Submissions S."/>
        </authorList>
    </citation>
    <scope>NUCLEOTIDE SEQUENCE [LARGE SCALE GENOMIC DNA]</scope>
    <source>
        <strain evidence="2">DSM 16537</strain>
    </source>
</reference>
<dbReference type="OrthoDB" id="596204at2"/>
<name>A0A1W2H023_9BACT</name>
<dbReference type="AlphaFoldDB" id="A0A1W2H023"/>
<dbReference type="RefSeq" id="WP_084118829.1">
    <property type="nucleotide sequence ID" value="NZ_LT838813.1"/>
</dbReference>
<protein>
    <submittedName>
        <fullName evidence="1">Uncharacterized protein</fullName>
    </submittedName>
</protein>
<keyword evidence="2" id="KW-1185">Reference proteome</keyword>
<dbReference type="EMBL" id="LT838813">
    <property type="protein sequence ID" value="SMD41978.1"/>
    <property type="molecule type" value="Genomic_DNA"/>
</dbReference>
<sequence length="1210" mass="137546">MQALQSYPVFEADQVLSNVHLNNLLNYLEQQERLTRIKLLGRGIVCGMEINSSNRGIAISKGIALTSQGYLLQICETLYSHFIPYTSPELPNDLYFLKQCGNLGKRDIPYYSKDDVLELVPVSDKELENKKSLNTIPLQDYVVVLFLEAEQIDLKNCDTQDCNDKGSRMDFILKPLLVKKVNLNTSTKISFHSILLKRFNVPVADMSTTTDILQGFMDITDDTTLDNLSKNLSNSWERFAVTLGLPKQNPMKGLDLISFRKKLDSSPTQKIYTQYFYDFVDDLLKAYIEFRSKVREVFGECCPDEMDFPLHMNLGLANQNTLLGRRNTFRQYFESSPIINGQDQKIEEAALLLERLVAMVEGYSIDKLNPQEPIVITPSNLGHEYLSYRAIPYYYNWERINPFWYFNRSYSGNEAYNLGYRAAAQTNAPKPVKNPLLYDIERFDAFRIEGHIGINYRIALRELISKKQSFNLPFDVLALNAIDLTDILNGRNIKCHIEDLESDYRVMITGIVCQLQQIIAYVGDLRPKKTIPETDKVVEAARFNDFYISRNLADMQKTIRNDVSKNQPISITNAEIIQNLALKNAEPGDKLADLVSIDVGNFIINHKGFYEYIIRQPDLLLIFLKQLAEIVKYLLAHNLQSFDEEAYGKIWTPYSKTVDKLIAEAENSENPEIRRYFSKSNYELYFKCPNEKLFALKEEYRQRLEQYHAAVNFNEYFKKHPGMEHKAGVPKGGTFILVYHGAIRPSISQSNLTLISEAANNRATAIFAAEKDTLKTPSIRTESKDISKNILSADIKTVRKTEYALASDLIKNLNLGFDISKVLEALASRDKEVRDQPLRIATGTVIADFYLPYMCCSDCQPIAYVIPEEKEPEIIPPTIELETTVYCDNDNTIYPIKVAPEGGVLKINNTPSNDLHLNPSKLGSGNFTLSYEINDQVAETKITVSKSIIAKINLSDVSFNEKSGWTIGLNPGIDQNTPHTWSINGNEISQKGSITRKFEPGHQGEKVGIKVLNEAPCSDSEKNADLRIDHSKFDICVNQEIFSHKMEVTGLKNVIDIEGIKISGNTISLETKRAFANRNNRIVFAVFAEMENGFSFSSIVYELVNAAFTIFFQQINDTNVSRPPQNFLQITLTPRYPNGESVWIVNGERTVESIIRITFERLRSLKEISVSHQAVFPDLKCEDQKSITIPIETLLEKLKAGNGRYTETVN</sequence>
<proteinExistence type="predicted"/>
<dbReference type="STRING" id="758820.SAMN00777080_0514"/>